<dbReference type="EMBL" id="QNBD01000224">
    <property type="protein sequence ID" value="RKX68998.1"/>
    <property type="molecule type" value="Genomic_DNA"/>
</dbReference>
<comment type="caution">
    <text evidence="9">The sequence shown here is derived from an EMBL/GenBank/DDBJ whole genome shotgun (WGS) entry which is preliminary data.</text>
</comment>
<dbReference type="Gene3D" id="3.40.50.300">
    <property type="entry name" value="P-loop containing nucleotide triphosphate hydrolases"/>
    <property type="match status" value="1"/>
</dbReference>
<keyword evidence="2" id="KW-0067">ATP-binding</keyword>
<evidence type="ECO:0000256" key="1">
    <source>
        <dbReference type="ARBA" id="ARBA00022741"/>
    </source>
</evidence>
<dbReference type="PRINTS" id="PR01590">
    <property type="entry name" value="HTHFIS"/>
</dbReference>
<evidence type="ECO:0000313" key="9">
    <source>
        <dbReference type="EMBL" id="RKX68998.1"/>
    </source>
</evidence>
<feature type="domain" description="Response regulatory" evidence="8">
    <location>
        <begin position="5"/>
        <end position="118"/>
    </location>
</feature>
<dbReference type="GO" id="GO:0006355">
    <property type="term" value="P:regulation of DNA-templated transcription"/>
    <property type="evidence" value="ECO:0007669"/>
    <property type="project" value="InterPro"/>
</dbReference>
<evidence type="ECO:0000256" key="5">
    <source>
        <dbReference type="ARBA" id="ARBA00023163"/>
    </source>
</evidence>
<evidence type="ECO:0000256" key="6">
    <source>
        <dbReference type="PROSITE-ProRule" id="PRU00169"/>
    </source>
</evidence>
<dbReference type="SMART" id="SM00382">
    <property type="entry name" value="AAA"/>
    <property type="match status" value="1"/>
</dbReference>
<accession>A0A660SDW6</accession>
<keyword evidence="3" id="KW-0805">Transcription regulation</keyword>
<dbReference type="Gene3D" id="1.10.8.60">
    <property type="match status" value="1"/>
</dbReference>
<evidence type="ECO:0000259" key="7">
    <source>
        <dbReference type="PROSITE" id="PS50045"/>
    </source>
</evidence>
<proteinExistence type="predicted"/>
<dbReference type="PROSITE" id="PS50110">
    <property type="entry name" value="RESPONSE_REGULATORY"/>
    <property type="match status" value="1"/>
</dbReference>
<dbReference type="InterPro" id="IPR058031">
    <property type="entry name" value="AAA_lid_NorR"/>
</dbReference>
<dbReference type="PANTHER" id="PTHR32071:SF119">
    <property type="entry name" value="SIGMA L-DEPENDENT TRANSCRIPTIONAL REGULATOR YPLP-RELATED"/>
    <property type="match status" value="1"/>
</dbReference>
<dbReference type="InterPro" id="IPR027417">
    <property type="entry name" value="P-loop_NTPase"/>
</dbReference>
<dbReference type="InterPro" id="IPR002078">
    <property type="entry name" value="Sigma_54_int"/>
</dbReference>
<feature type="domain" description="Sigma-54 factor interaction" evidence="7">
    <location>
        <begin position="143"/>
        <end position="371"/>
    </location>
</feature>
<dbReference type="InterPro" id="IPR025944">
    <property type="entry name" value="Sigma_54_int_dom_CS"/>
</dbReference>
<keyword evidence="1" id="KW-0547">Nucleotide-binding</keyword>
<dbReference type="InterPro" id="IPR011006">
    <property type="entry name" value="CheY-like_superfamily"/>
</dbReference>
<dbReference type="PROSITE" id="PS00675">
    <property type="entry name" value="SIGMA54_INTERACT_1"/>
    <property type="match status" value="1"/>
</dbReference>
<dbReference type="InterPro" id="IPR002197">
    <property type="entry name" value="HTH_Fis"/>
</dbReference>
<dbReference type="InterPro" id="IPR001789">
    <property type="entry name" value="Sig_transdc_resp-reg_receiver"/>
</dbReference>
<dbReference type="SUPFAM" id="SSF52172">
    <property type="entry name" value="CheY-like"/>
    <property type="match status" value="1"/>
</dbReference>
<dbReference type="GO" id="GO:0043565">
    <property type="term" value="F:sequence-specific DNA binding"/>
    <property type="evidence" value="ECO:0007669"/>
    <property type="project" value="InterPro"/>
</dbReference>
<dbReference type="InterPro" id="IPR025943">
    <property type="entry name" value="Sigma_54_int_dom_ATP-bd_2"/>
</dbReference>
<dbReference type="InterPro" id="IPR025662">
    <property type="entry name" value="Sigma_54_int_dom_ATP-bd_1"/>
</dbReference>
<keyword evidence="4" id="KW-0238">DNA-binding</keyword>
<dbReference type="Pfam" id="PF25601">
    <property type="entry name" value="AAA_lid_14"/>
    <property type="match status" value="1"/>
</dbReference>
<keyword evidence="6" id="KW-0597">Phosphoprotein</keyword>
<dbReference type="Pfam" id="PF02954">
    <property type="entry name" value="HTH_8"/>
    <property type="match status" value="1"/>
</dbReference>
<organism evidence="9 10">
    <name type="scientific">candidate division TA06 bacterium</name>
    <dbReference type="NCBI Taxonomy" id="2250710"/>
    <lineage>
        <taxon>Bacteria</taxon>
        <taxon>Bacteria division TA06</taxon>
    </lineage>
</organism>
<sequence length="445" mass="50883">MKVSKVLIVEDERVQRISLENYLKTIGYNAKAAANFSEAINLIDHFLPDIVISDLKLGEKSGLELFKKYGKGNNIPFIIITAFGTIESAVESIKMGVFNYISKPINLDELRINIEKALSFYKLKDENIKLKNYITNKDNNFNFIYKSSTMKKLVLTANKAAKSSAPILIEGETGTGKEVLARYIHNLSPRANQLFIGINIGAFNRNLLEDELFGHIKGAFTGAFKERKGLFSIASGGTLFLDEIGEMPLDLQVKLLRVLQEKEFMPLGSSKQDKTDVRIITATNKDIKDMIRNGIFREDLYFRLNVLKLHIPPLRERREDIKPLMNYFIEKYSFLENKRIKDFNVRKNLLLSYPFPGNIRELENIIHRGIILSEDNILNCEIGEIMEETLTSNENGTLKQIVAVIETKHIRKALEQSKGIKTKAAKLLGINERILRYKMEKYNIK</sequence>
<reference evidence="9 10" key="1">
    <citation type="submission" date="2018-06" db="EMBL/GenBank/DDBJ databases">
        <title>Extensive metabolic versatility and redundancy in microbially diverse, dynamic hydrothermal sediments.</title>
        <authorList>
            <person name="Dombrowski N."/>
            <person name="Teske A."/>
            <person name="Baker B.J."/>
        </authorList>
    </citation>
    <scope>NUCLEOTIDE SEQUENCE [LARGE SCALE GENOMIC DNA]</scope>
    <source>
        <strain evidence="9">B10_G13</strain>
    </source>
</reference>
<dbReference type="Gene3D" id="3.40.50.2300">
    <property type="match status" value="1"/>
</dbReference>
<dbReference type="Gene3D" id="1.10.10.60">
    <property type="entry name" value="Homeodomain-like"/>
    <property type="match status" value="1"/>
</dbReference>
<dbReference type="GO" id="GO:0005524">
    <property type="term" value="F:ATP binding"/>
    <property type="evidence" value="ECO:0007669"/>
    <property type="project" value="UniProtKB-KW"/>
</dbReference>
<keyword evidence="5" id="KW-0804">Transcription</keyword>
<evidence type="ECO:0000256" key="2">
    <source>
        <dbReference type="ARBA" id="ARBA00022840"/>
    </source>
</evidence>
<feature type="modified residue" description="4-aspartylphosphate" evidence="6">
    <location>
        <position position="54"/>
    </location>
</feature>
<dbReference type="AlphaFoldDB" id="A0A660SDW6"/>
<name>A0A660SDW6_UNCT6</name>
<dbReference type="InterPro" id="IPR003593">
    <property type="entry name" value="AAA+_ATPase"/>
</dbReference>
<dbReference type="PANTHER" id="PTHR32071">
    <property type="entry name" value="TRANSCRIPTIONAL REGULATORY PROTEIN"/>
    <property type="match status" value="1"/>
</dbReference>
<dbReference type="FunFam" id="3.40.50.300:FF:000006">
    <property type="entry name" value="DNA-binding transcriptional regulator NtrC"/>
    <property type="match status" value="1"/>
</dbReference>
<dbReference type="Pfam" id="PF00072">
    <property type="entry name" value="Response_reg"/>
    <property type="match status" value="1"/>
</dbReference>
<dbReference type="Proteomes" id="UP000271125">
    <property type="component" value="Unassembled WGS sequence"/>
</dbReference>
<dbReference type="GO" id="GO:0000160">
    <property type="term" value="P:phosphorelay signal transduction system"/>
    <property type="evidence" value="ECO:0007669"/>
    <property type="project" value="InterPro"/>
</dbReference>
<evidence type="ECO:0000259" key="8">
    <source>
        <dbReference type="PROSITE" id="PS50110"/>
    </source>
</evidence>
<dbReference type="SUPFAM" id="SSF46689">
    <property type="entry name" value="Homeodomain-like"/>
    <property type="match status" value="1"/>
</dbReference>
<protein>
    <submittedName>
        <fullName evidence="9">Two-component system response regulator</fullName>
    </submittedName>
</protein>
<dbReference type="CDD" id="cd00009">
    <property type="entry name" value="AAA"/>
    <property type="match status" value="1"/>
</dbReference>
<evidence type="ECO:0000256" key="3">
    <source>
        <dbReference type="ARBA" id="ARBA00023015"/>
    </source>
</evidence>
<evidence type="ECO:0000256" key="4">
    <source>
        <dbReference type="ARBA" id="ARBA00023125"/>
    </source>
</evidence>
<dbReference type="InterPro" id="IPR009057">
    <property type="entry name" value="Homeodomain-like_sf"/>
</dbReference>
<gene>
    <name evidence="9" type="ORF">DRP43_04885</name>
</gene>
<evidence type="ECO:0000313" key="10">
    <source>
        <dbReference type="Proteomes" id="UP000271125"/>
    </source>
</evidence>
<dbReference type="SMART" id="SM00448">
    <property type="entry name" value="REC"/>
    <property type="match status" value="1"/>
</dbReference>
<dbReference type="SUPFAM" id="SSF52540">
    <property type="entry name" value="P-loop containing nucleoside triphosphate hydrolases"/>
    <property type="match status" value="1"/>
</dbReference>
<dbReference type="PROSITE" id="PS00688">
    <property type="entry name" value="SIGMA54_INTERACT_3"/>
    <property type="match status" value="1"/>
</dbReference>
<dbReference type="Pfam" id="PF00158">
    <property type="entry name" value="Sigma54_activat"/>
    <property type="match status" value="1"/>
</dbReference>
<dbReference type="PROSITE" id="PS00676">
    <property type="entry name" value="SIGMA54_INTERACT_2"/>
    <property type="match status" value="1"/>
</dbReference>
<dbReference type="PROSITE" id="PS50045">
    <property type="entry name" value="SIGMA54_INTERACT_4"/>
    <property type="match status" value="1"/>
</dbReference>